<feature type="binding site" evidence="4">
    <location>
        <position position="100"/>
    </location>
    <ligand>
        <name>5-phospho-alpha-D-ribose 1-diphosphate</name>
        <dbReference type="ChEBI" id="CHEBI:58017"/>
    </ligand>
</feature>
<keyword evidence="1 4" id="KW-0328">Glycosyltransferase</keyword>
<dbReference type="InterPro" id="IPR000312">
    <property type="entry name" value="Glycosyl_Trfase_fam3"/>
</dbReference>
<dbReference type="EMBL" id="CP089977">
    <property type="protein sequence ID" value="UXZ05874.1"/>
    <property type="molecule type" value="Genomic_DNA"/>
</dbReference>
<comment type="function">
    <text evidence="4">Catalyzes the transfer of the phosphoribosyl group of 5-phosphorylribose-1-pyrophosphate (PRPP) to anthranilate to yield N-(5'-phosphoribosyl)-anthranilate (PRA).</text>
</comment>
<sequence length="362" mass="37978">MSKMYTADDIMKFSDDKIASILTNALHKLLSNTDLNTDEMTAVMLIIMQGRCPDALMGAILVALRQKGESIDEIAACAKTMIELADTININDDKAVDIVGTGGDGQNLFNISTAAAFVTAAAGVTIAKHGNRGVSTSSGSSDVLSMAGVKLDIDINHTRDGINELGVGFLFAPNHHPAMRHAVGVRRQLKVRTIFNVLGPLTNPALVKRAVIGVFDASLCEPLAQVLANLGYQHALVVHSSDGLDEYSIAGGTQVAELKDGQISTYHTTPTDVGIQIQSLQGLQVPSSKASLDIIQAALAGDSDDPIITKAQAIIAINAGAAIYVSGQADSHQAGVAKAFEVLASGQALDKLQAFAKFTQQF</sequence>
<dbReference type="Pfam" id="PF00591">
    <property type="entry name" value="Glycos_transf_3"/>
    <property type="match status" value="1"/>
</dbReference>
<comment type="subunit">
    <text evidence="4">Homodimer.</text>
</comment>
<dbReference type="InterPro" id="IPR035902">
    <property type="entry name" value="Nuc_phospho_transferase"/>
</dbReference>
<feature type="domain" description="Glycosyl transferase family 3 N-terminal" evidence="6">
    <location>
        <begin position="25"/>
        <end position="85"/>
    </location>
</feature>
<feature type="binding site" evidence="4">
    <location>
        <position position="245"/>
    </location>
    <ligand>
        <name>Mg(2+)</name>
        <dbReference type="ChEBI" id="CHEBI:18420"/>
        <label>2</label>
    </ligand>
</feature>
<keyword evidence="4" id="KW-0479">Metal-binding</keyword>
<dbReference type="NCBIfam" id="TIGR01245">
    <property type="entry name" value="trpD"/>
    <property type="match status" value="1"/>
</dbReference>
<evidence type="ECO:0000259" key="5">
    <source>
        <dbReference type="Pfam" id="PF00591"/>
    </source>
</evidence>
<gene>
    <name evidence="4 7" type="primary">trpD</name>
    <name evidence="7" type="ORF">LU297_00285</name>
</gene>
<feature type="binding site" evidence="4">
    <location>
        <position position="186"/>
    </location>
    <ligand>
        <name>anthranilate</name>
        <dbReference type="ChEBI" id="CHEBI:16567"/>
        <label>2</label>
    </ligand>
</feature>
<dbReference type="RefSeq" id="WP_263077399.1">
    <property type="nucleotide sequence ID" value="NZ_CP089977.1"/>
</dbReference>
<feature type="binding site" evidence="4">
    <location>
        <position position="100"/>
    </location>
    <ligand>
        <name>anthranilate</name>
        <dbReference type="ChEBI" id="CHEBI:16567"/>
        <label>1</label>
    </ligand>
</feature>
<feature type="binding site" evidence="4">
    <location>
        <position position="246"/>
    </location>
    <ligand>
        <name>Mg(2+)</name>
        <dbReference type="ChEBI" id="CHEBI:18420"/>
        <label>2</label>
    </ligand>
</feature>
<comment type="similarity">
    <text evidence="4">Belongs to the anthranilate phosphoribosyltransferase family.</text>
</comment>
<keyword evidence="3 4" id="KW-0822">Tryptophan biosynthesis</keyword>
<dbReference type="PANTHER" id="PTHR43285:SF2">
    <property type="entry name" value="ANTHRANILATE PHOSPHORIBOSYLTRANSFERASE"/>
    <property type="match status" value="1"/>
</dbReference>
<dbReference type="Gene3D" id="1.20.970.10">
    <property type="entry name" value="Transferase, Pyrimidine Nucleoside Phosphorylase, Chain C"/>
    <property type="match status" value="1"/>
</dbReference>
<comment type="cofactor">
    <cofactor evidence="4">
        <name>Mg(2+)</name>
        <dbReference type="ChEBI" id="CHEBI:18420"/>
    </cofactor>
    <text evidence="4">Binds 2 magnesium ions per monomer.</text>
</comment>
<proteinExistence type="inferred from homology"/>
<feature type="binding site" evidence="4">
    <location>
        <begin position="110"/>
        <end position="113"/>
    </location>
    <ligand>
        <name>5-phospho-alpha-D-ribose 1-diphosphate</name>
        <dbReference type="ChEBI" id="CHEBI:58017"/>
    </ligand>
</feature>
<evidence type="ECO:0000256" key="4">
    <source>
        <dbReference type="HAMAP-Rule" id="MF_00211"/>
    </source>
</evidence>
<feature type="binding site" evidence="4">
    <location>
        <position position="140"/>
    </location>
    <ligand>
        <name>5-phospho-alpha-D-ribose 1-diphosphate</name>
        <dbReference type="ChEBI" id="CHEBI:58017"/>
    </ligand>
</feature>
<dbReference type="InterPro" id="IPR036320">
    <property type="entry name" value="Glycosyl_Trfase_fam3_N_dom_sf"/>
</dbReference>
<feature type="domain" description="Glycosyl transferase family 3" evidence="5">
    <location>
        <begin position="93"/>
        <end position="349"/>
    </location>
</feature>
<comment type="catalytic activity">
    <reaction evidence="4">
        <text>N-(5-phospho-beta-D-ribosyl)anthranilate + diphosphate = 5-phospho-alpha-D-ribose 1-diphosphate + anthranilate</text>
        <dbReference type="Rhea" id="RHEA:11768"/>
        <dbReference type="ChEBI" id="CHEBI:16567"/>
        <dbReference type="ChEBI" id="CHEBI:18277"/>
        <dbReference type="ChEBI" id="CHEBI:33019"/>
        <dbReference type="ChEBI" id="CHEBI:58017"/>
        <dbReference type="EC" id="2.4.2.18"/>
    </reaction>
</comment>
<feature type="binding site" evidence="4">
    <location>
        <position position="131"/>
    </location>
    <ligand>
        <name>anthranilate</name>
        <dbReference type="ChEBI" id="CHEBI:16567"/>
        <label>1</label>
    </ligand>
</feature>
<keyword evidence="8" id="KW-1185">Reference proteome</keyword>
<feature type="binding site" evidence="4">
    <location>
        <position position="246"/>
    </location>
    <ligand>
        <name>Mg(2+)</name>
        <dbReference type="ChEBI" id="CHEBI:18420"/>
        <label>1</label>
    </ligand>
</feature>
<keyword evidence="4" id="KW-0057">Aromatic amino acid biosynthesis</keyword>
<evidence type="ECO:0000256" key="3">
    <source>
        <dbReference type="ARBA" id="ARBA00022822"/>
    </source>
</evidence>
<dbReference type="HAMAP" id="MF_00211">
    <property type="entry name" value="TrpD"/>
    <property type="match status" value="1"/>
</dbReference>
<dbReference type="SUPFAM" id="SSF52418">
    <property type="entry name" value="Nucleoside phosphorylase/phosphoribosyltransferase catalytic domain"/>
    <property type="match status" value="1"/>
</dbReference>
<organism evidence="7 8">
    <name type="scientific">Moraxella nasicaprae</name>
    <dbReference type="NCBI Taxonomy" id="2904122"/>
    <lineage>
        <taxon>Bacteria</taxon>
        <taxon>Pseudomonadati</taxon>
        <taxon>Pseudomonadota</taxon>
        <taxon>Gammaproteobacteria</taxon>
        <taxon>Moraxellales</taxon>
        <taxon>Moraxellaceae</taxon>
        <taxon>Moraxella</taxon>
    </lineage>
</organism>
<evidence type="ECO:0000313" key="7">
    <source>
        <dbReference type="EMBL" id="UXZ05874.1"/>
    </source>
</evidence>
<dbReference type="Proteomes" id="UP001063782">
    <property type="component" value="Chromosome"/>
</dbReference>
<dbReference type="SUPFAM" id="SSF47648">
    <property type="entry name" value="Nucleoside phosphorylase/phosphoribosyltransferase N-terminal domain"/>
    <property type="match status" value="1"/>
</dbReference>
<dbReference type="InterPro" id="IPR017459">
    <property type="entry name" value="Glycosyl_Trfase_fam3_N_dom"/>
</dbReference>
<evidence type="ECO:0000313" key="8">
    <source>
        <dbReference type="Proteomes" id="UP001063782"/>
    </source>
</evidence>
<keyword evidence="4" id="KW-0028">Amino-acid biosynthesis</keyword>
<feature type="binding site" evidence="4">
    <location>
        <begin position="103"/>
        <end position="104"/>
    </location>
    <ligand>
        <name>5-phospho-alpha-D-ribose 1-diphosphate</name>
        <dbReference type="ChEBI" id="CHEBI:58017"/>
    </ligand>
</feature>
<dbReference type="InterPro" id="IPR005940">
    <property type="entry name" value="Anthranilate_Pribosyl_Tfrase"/>
</dbReference>
<feature type="binding site" evidence="4">
    <location>
        <position position="112"/>
    </location>
    <ligand>
        <name>Mg(2+)</name>
        <dbReference type="ChEBI" id="CHEBI:18420"/>
        <label>1</label>
    </ligand>
</feature>
<dbReference type="PANTHER" id="PTHR43285">
    <property type="entry name" value="ANTHRANILATE PHOSPHORIBOSYLTRANSFERASE"/>
    <property type="match status" value="1"/>
</dbReference>
<dbReference type="Gene3D" id="3.40.1030.10">
    <property type="entry name" value="Nucleoside phosphorylase/phosphoribosyltransferase catalytic domain"/>
    <property type="match status" value="1"/>
</dbReference>
<reference evidence="7" key="1">
    <citation type="submission" date="2021-12" db="EMBL/GenBank/DDBJ databases">
        <title>taxonomy of Moraxella sp. ZY201224.</title>
        <authorList>
            <person name="Li F."/>
        </authorList>
    </citation>
    <scope>NUCLEOTIDE SEQUENCE</scope>
    <source>
        <strain evidence="7">ZY201224</strain>
    </source>
</reference>
<comment type="caution">
    <text evidence="4">Lacks conserved residue(s) required for the propagation of feature annotation.</text>
</comment>
<keyword evidence="4" id="KW-0460">Magnesium</keyword>
<dbReference type="GO" id="GO:0004048">
    <property type="term" value="F:anthranilate phosphoribosyltransferase activity"/>
    <property type="evidence" value="ECO:0007669"/>
    <property type="project" value="UniProtKB-EC"/>
</dbReference>
<name>A0ABY6F6Z8_9GAMM</name>
<evidence type="ECO:0000256" key="2">
    <source>
        <dbReference type="ARBA" id="ARBA00022679"/>
    </source>
</evidence>
<protein>
    <recommendedName>
        <fullName evidence="4">Anthranilate phosphoribosyltransferase</fullName>
        <ecNumber evidence="4">2.4.2.18</ecNumber>
    </recommendedName>
</protein>
<dbReference type="Pfam" id="PF02885">
    <property type="entry name" value="Glycos_trans_3N"/>
    <property type="match status" value="1"/>
</dbReference>
<dbReference type="EC" id="2.4.2.18" evidence="4"/>
<evidence type="ECO:0000259" key="6">
    <source>
        <dbReference type="Pfam" id="PF02885"/>
    </source>
</evidence>
<comment type="pathway">
    <text evidence="4">Amino-acid biosynthesis; L-tryptophan biosynthesis; L-tryptophan from chorismate: step 2/5.</text>
</comment>
<keyword evidence="2 4" id="KW-0808">Transferase</keyword>
<evidence type="ECO:0000256" key="1">
    <source>
        <dbReference type="ARBA" id="ARBA00022676"/>
    </source>
</evidence>
<accession>A0ABY6F6Z8</accession>